<evidence type="ECO:0000313" key="10">
    <source>
        <dbReference type="Proteomes" id="UP000199397"/>
    </source>
</evidence>
<evidence type="ECO:0000256" key="1">
    <source>
        <dbReference type="ARBA" id="ARBA00022448"/>
    </source>
</evidence>
<dbReference type="Pfam" id="PF12801">
    <property type="entry name" value="Fer4_5"/>
    <property type="match status" value="1"/>
</dbReference>
<dbReference type="Pfam" id="PF13746">
    <property type="entry name" value="Fer4_18"/>
    <property type="match status" value="1"/>
</dbReference>
<dbReference type="SUPFAM" id="SSF54862">
    <property type="entry name" value="4Fe-4S ferredoxins"/>
    <property type="match status" value="1"/>
</dbReference>
<keyword evidence="3" id="KW-0479">Metal-binding</keyword>
<organism evidence="9 10">
    <name type="scientific">Thiothrix caldifontis</name>
    <dbReference type="NCBI Taxonomy" id="525918"/>
    <lineage>
        <taxon>Bacteria</taxon>
        <taxon>Pseudomonadati</taxon>
        <taxon>Pseudomonadota</taxon>
        <taxon>Gammaproteobacteria</taxon>
        <taxon>Thiotrichales</taxon>
        <taxon>Thiotrichaceae</taxon>
        <taxon>Thiothrix</taxon>
    </lineage>
</organism>
<evidence type="ECO:0000259" key="8">
    <source>
        <dbReference type="PROSITE" id="PS51379"/>
    </source>
</evidence>
<dbReference type="InterPro" id="IPR032879">
    <property type="entry name" value="FixG_C"/>
</dbReference>
<keyword evidence="7" id="KW-0472">Membrane</keyword>
<dbReference type="RefSeq" id="WP_093070418.1">
    <property type="nucleotide sequence ID" value="NZ_FNQP01000029.1"/>
</dbReference>
<dbReference type="PROSITE" id="PS51379">
    <property type="entry name" value="4FE4S_FER_2"/>
    <property type="match status" value="1"/>
</dbReference>
<feature type="transmembrane region" description="Helical" evidence="7">
    <location>
        <begin position="182"/>
        <end position="204"/>
    </location>
</feature>
<dbReference type="Proteomes" id="UP000199397">
    <property type="component" value="Unassembled WGS sequence"/>
</dbReference>
<evidence type="ECO:0000256" key="5">
    <source>
        <dbReference type="ARBA" id="ARBA00023004"/>
    </source>
</evidence>
<sequence>MSEHSTNSSSSKNQNSGFYKQHQKIYPRQTKGVFTTLRKFSVWGLLGLFYLLPWLKWNDQQLVLFDLPARKFHLFGMTFWPQDFFYLAVILILAALLLFFVTALAGRVWCGYACPQTVWSEVFIWIEQWVEGDRPQQVKLDNAPWDRVKIGKKAIKHVLWLFFSLWTGFTFVGFFVPVETLWFELSSGIIGGWALFWVLFYGLATYGNAGFLREQICLYMCPYARFQSAMFDKDTLIISYDEARGEPRGSRKRGAEKPTDKGDCVDCTLCVQVCPTGIDIRNGLQYECIGCAACIDACDSIMDKMGYPRGLVRYTTEHALQGGKTHILRGRTFIYAGLLLAISSALLYSVMQRVPLELDIIRDRNALFRDTGDGNIENIYTLKIMNMDEREHQYSVSIAGIEGIRLQGVDNLHVGSGKVAEVPIKVIANPDNMTNRSQEVMFHIEAKDDPSVAQTQKARFLGPNK</sequence>
<evidence type="ECO:0000256" key="4">
    <source>
        <dbReference type="ARBA" id="ARBA00022982"/>
    </source>
</evidence>
<dbReference type="GO" id="GO:0051539">
    <property type="term" value="F:4 iron, 4 sulfur cluster binding"/>
    <property type="evidence" value="ECO:0007669"/>
    <property type="project" value="UniProtKB-KW"/>
</dbReference>
<dbReference type="PANTHER" id="PTHR30176:SF3">
    <property type="entry name" value="FERREDOXIN-TYPE PROTEIN NAPH"/>
    <property type="match status" value="1"/>
</dbReference>
<dbReference type="InterPro" id="IPR017900">
    <property type="entry name" value="4Fe4S_Fe_S_CS"/>
</dbReference>
<keyword evidence="2" id="KW-0004">4Fe-4S</keyword>
<keyword evidence="4" id="KW-0249">Electron transport</keyword>
<evidence type="ECO:0000256" key="2">
    <source>
        <dbReference type="ARBA" id="ARBA00022485"/>
    </source>
</evidence>
<proteinExistence type="predicted"/>
<keyword evidence="5" id="KW-0408">Iron</keyword>
<keyword evidence="7" id="KW-1133">Transmembrane helix</keyword>
<evidence type="ECO:0000313" key="9">
    <source>
        <dbReference type="EMBL" id="SEB05632.1"/>
    </source>
</evidence>
<dbReference type="InterPro" id="IPR017896">
    <property type="entry name" value="4Fe4S_Fe-S-bd"/>
</dbReference>
<keyword evidence="6" id="KW-0411">Iron-sulfur</keyword>
<reference evidence="9 10" key="1">
    <citation type="submission" date="2016-10" db="EMBL/GenBank/DDBJ databases">
        <authorList>
            <person name="de Groot N.N."/>
        </authorList>
    </citation>
    <scope>NUCLEOTIDE SEQUENCE [LARGE SCALE GENOMIC DNA]</scope>
    <source>
        <strain evidence="9 10">DSM 21228</strain>
    </source>
</reference>
<accession>A0A1H4GAA1</accession>
<feature type="transmembrane region" description="Helical" evidence="7">
    <location>
        <begin position="157"/>
        <end position="176"/>
    </location>
</feature>
<keyword evidence="1" id="KW-0813">Transport</keyword>
<dbReference type="PROSITE" id="PS00198">
    <property type="entry name" value="4FE4S_FER_1"/>
    <property type="match status" value="1"/>
</dbReference>
<keyword evidence="7" id="KW-0812">Transmembrane</keyword>
<protein>
    <submittedName>
        <fullName evidence="9">Cytochrome c oxidase accessory protein FixG</fullName>
    </submittedName>
</protein>
<keyword evidence="10" id="KW-1185">Reference proteome</keyword>
<dbReference type="InterPro" id="IPR013783">
    <property type="entry name" value="Ig-like_fold"/>
</dbReference>
<dbReference type="FunFam" id="1.10.1060.10:FF:000015">
    <property type="entry name" value="Cytochrome c oxidase accessory protein CcoG"/>
    <property type="match status" value="1"/>
</dbReference>
<dbReference type="GO" id="GO:0046872">
    <property type="term" value="F:metal ion binding"/>
    <property type="evidence" value="ECO:0007669"/>
    <property type="project" value="UniProtKB-KW"/>
</dbReference>
<name>A0A1H4GAA1_9GAMM</name>
<dbReference type="EMBL" id="FNQP01000029">
    <property type="protein sequence ID" value="SEB05632.1"/>
    <property type="molecule type" value="Genomic_DNA"/>
</dbReference>
<feature type="transmembrane region" description="Helical" evidence="7">
    <location>
        <begin position="84"/>
        <end position="105"/>
    </location>
</feature>
<evidence type="ECO:0000256" key="7">
    <source>
        <dbReference type="SAM" id="Phobius"/>
    </source>
</evidence>
<dbReference type="Pfam" id="PF11614">
    <property type="entry name" value="FixG_C"/>
    <property type="match status" value="1"/>
</dbReference>
<dbReference type="PANTHER" id="PTHR30176">
    <property type="entry name" value="FERREDOXIN-TYPE PROTEIN NAPH"/>
    <property type="match status" value="1"/>
</dbReference>
<feature type="transmembrane region" description="Helical" evidence="7">
    <location>
        <begin position="333"/>
        <end position="351"/>
    </location>
</feature>
<dbReference type="AlphaFoldDB" id="A0A1H4GAA1"/>
<feature type="transmembrane region" description="Helical" evidence="7">
    <location>
        <begin position="40"/>
        <end position="57"/>
    </location>
</feature>
<gene>
    <name evidence="9" type="ORF">SAMN05660964_03316</name>
</gene>
<dbReference type="GO" id="GO:0005886">
    <property type="term" value="C:plasma membrane"/>
    <property type="evidence" value="ECO:0007669"/>
    <property type="project" value="TreeGrafter"/>
</dbReference>
<evidence type="ECO:0000256" key="6">
    <source>
        <dbReference type="ARBA" id="ARBA00023014"/>
    </source>
</evidence>
<feature type="domain" description="4Fe-4S ferredoxin-type" evidence="8">
    <location>
        <begin position="255"/>
        <end position="283"/>
    </location>
</feature>
<dbReference type="Gene3D" id="2.60.40.10">
    <property type="entry name" value="Immunoglobulins"/>
    <property type="match status" value="1"/>
</dbReference>
<dbReference type="Gene3D" id="3.30.70.20">
    <property type="match status" value="1"/>
</dbReference>
<evidence type="ECO:0000256" key="3">
    <source>
        <dbReference type="ARBA" id="ARBA00022723"/>
    </source>
</evidence>
<dbReference type="OrthoDB" id="9811700at2"/>
<dbReference type="STRING" id="525918.SAMN05660964_03316"/>
<dbReference type="NCBIfam" id="TIGR02745">
    <property type="entry name" value="ccoG_rdxA_fixG"/>
    <property type="match status" value="1"/>
</dbReference>
<dbReference type="InterPro" id="IPR014116">
    <property type="entry name" value="Cyt_c_oxidase_cbb3_FixG"/>
</dbReference>
<dbReference type="InterPro" id="IPR051684">
    <property type="entry name" value="Electron_Trans/Redox"/>
</dbReference>